<dbReference type="GeneID" id="87905920"/>
<dbReference type="Proteomes" id="UP001323405">
    <property type="component" value="Unassembled WGS sequence"/>
</dbReference>
<evidence type="ECO:0000313" key="3">
    <source>
        <dbReference type="Proteomes" id="UP001323405"/>
    </source>
</evidence>
<dbReference type="EMBL" id="JAFFHA010000001">
    <property type="protein sequence ID" value="KAK4660076.1"/>
    <property type="molecule type" value="Genomic_DNA"/>
</dbReference>
<feature type="chain" id="PRO_5047088717" description="Ecp2 effector protein domain-containing protein" evidence="1">
    <location>
        <begin position="17"/>
        <end position="181"/>
    </location>
</feature>
<sequence>MFLLAVLLLLASAANAAAVGPRNATYDTTYDTTLTHFTAALNPPKLDSGPHWPHPSHKIDCDVTFQRYNNYAYLWTLVRIQVEWIREEGPKYWTLPEGTPKGTLVRVGCCNGASYNIVVQETLQKPIAIAGAEITTMGLAAADHCKQGDRTKGRAWAQNRLFTIEVFQDEHKCGKKCWQGD</sequence>
<keyword evidence="1" id="KW-0732">Signal</keyword>
<proteinExistence type="predicted"/>
<dbReference type="RefSeq" id="XP_062749046.1">
    <property type="nucleotide sequence ID" value="XM_062886013.1"/>
</dbReference>
<keyword evidence="3" id="KW-1185">Reference proteome</keyword>
<comment type="caution">
    <text evidence="2">The sequence shown here is derived from an EMBL/GenBank/DDBJ whole genome shotgun (WGS) entry which is preliminary data.</text>
</comment>
<name>A0ABR0GWD8_9PEZI</name>
<evidence type="ECO:0008006" key="4">
    <source>
        <dbReference type="Google" id="ProtNLM"/>
    </source>
</evidence>
<evidence type="ECO:0000313" key="2">
    <source>
        <dbReference type="EMBL" id="KAK4660076.1"/>
    </source>
</evidence>
<organism evidence="2 3">
    <name type="scientific">Podospora pseudocomata</name>
    <dbReference type="NCBI Taxonomy" id="2093779"/>
    <lineage>
        <taxon>Eukaryota</taxon>
        <taxon>Fungi</taxon>
        <taxon>Dikarya</taxon>
        <taxon>Ascomycota</taxon>
        <taxon>Pezizomycotina</taxon>
        <taxon>Sordariomycetes</taxon>
        <taxon>Sordariomycetidae</taxon>
        <taxon>Sordariales</taxon>
        <taxon>Podosporaceae</taxon>
        <taxon>Podospora</taxon>
    </lineage>
</organism>
<feature type="signal peptide" evidence="1">
    <location>
        <begin position="1"/>
        <end position="16"/>
    </location>
</feature>
<evidence type="ECO:0000256" key="1">
    <source>
        <dbReference type="SAM" id="SignalP"/>
    </source>
</evidence>
<reference evidence="2 3" key="1">
    <citation type="journal article" date="2023" name="bioRxiv">
        <title>High-quality genome assemblies of four members of thePodospora anserinaspecies complex.</title>
        <authorList>
            <person name="Ament-Velasquez S.L."/>
            <person name="Vogan A.A."/>
            <person name="Wallerman O."/>
            <person name="Hartmann F."/>
            <person name="Gautier V."/>
            <person name="Silar P."/>
            <person name="Giraud T."/>
            <person name="Johannesson H."/>
        </authorList>
    </citation>
    <scope>NUCLEOTIDE SEQUENCE [LARGE SCALE GENOMIC DNA]</scope>
    <source>
        <strain evidence="2 3">CBS 415.72m</strain>
    </source>
</reference>
<gene>
    <name evidence="2" type="ORF">QC762_115970</name>
</gene>
<accession>A0ABR0GWD8</accession>
<protein>
    <recommendedName>
        <fullName evidence="4">Ecp2 effector protein domain-containing protein</fullName>
    </recommendedName>
</protein>